<dbReference type="InterPro" id="IPR000792">
    <property type="entry name" value="Tscrpt_reg_LuxR_C"/>
</dbReference>
<dbReference type="Gene3D" id="1.10.10.10">
    <property type="entry name" value="Winged helix-like DNA-binding domain superfamily/Winged helix DNA-binding domain"/>
    <property type="match status" value="1"/>
</dbReference>
<dbReference type="SUPFAM" id="SSF46894">
    <property type="entry name" value="C-terminal effector domain of the bipartite response regulators"/>
    <property type="match status" value="1"/>
</dbReference>
<feature type="region of interest" description="Disordered" evidence="4">
    <location>
        <begin position="1"/>
        <end position="22"/>
    </location>
</feature>
<dbReference type="InterPro" id="IPR016032">
    <property type="entry name" value="Sig_transdc_resp-reg_C-effctor"/>
</dbReference>
<evidence type="ECO:0000259" key="5">
    <source>
        <dbReference type="PROSITE" id="PS50043"/>
    </source>
</evidence>
<dbReference type="Proteomes" id="UP001291999">
    <property type="component" value="Unassembled WGS sequence"/>
</dbReference>
<dbReference type="Pfam" id="PF25873">
    <property type="entry name" value="WHD_MalT"/>
    <property type="match status" value="1"/>
</dbReference>
<sequence>MNDPTTAPPVRPAPQRAPAGVPRLPRTYIPRLALWSRLDAAAGAAVTILVAPAGAGKTLGVAGWLREARADADLQEVVWLDGHRGLDAARLDAVLESAAPGGGHGSRPGLVVIDDAHALPVSAVRLLDARLDDAPQRLRVLLLSRWDLPLTRLAPQLLGHLTELRGDVLRLSDDETARLVEQHVGTTVPEVVATIATRAEGWCAVVVLTSRLVAASPDPAAAVRRISHRSSEVADQVASEVFATLTPRERHLLLCTASEHEVSPGTAAHLTNDRGAGLVLDGLESTGLLVTRSEPGPAEDAPADGPRRTREARFRIHPLLAEVVRRRVAAGGVDVERARATVLRAVRLDVGRGDTVAAFGRLVDLGLAEAAAERLVEDGTRLLMRGHDKDVVAFAQRWPDELEGRPESWFVLGVERWVHGDVQSAMHWFDRLFRSVGGAAVPSHRLSAQHLCARLMRARAGFEPLDAVARLAQEHVDSPSFSSTPADLQPHVLGELGIVQLTLGMLVPAETNLLRAARLGDELGLPAHAAAALTHLAGLYYMRGREHVAGRLAARSLESMQHLGAGLGVPRHRALLYSRLASMSTLPMSLPLPLPPAEPSGADRVDDVVHPADATTRFWQQVHDARVQLSEGSVIQAERTLQAVIDVSGLPCHLRATLLIERGYLAALCDDRTTLRTLTAELHEHGHLGEALLLRGVAADLGGDLRLAVDQFAAAADHAVLDQPPCRALALVGRAQLLDALGDAQGARVAVLAAVRATESRANYVAFLGWSRHGTGVHALLRRFGNARTDPWLGQLVELTGQHPDITSALAASTPTTRERHTPEPLVTTHLSPRERDVLRELARGATYADIATGLFVSENTVKTHVSSLYSKLGASRRSEALSVARRLELL</sequence>
<comment type="caution">
    <text evidence="6">The sequence shown here is derived from an EMBL/GenBank/DDBJ whole genome shotgun (WGS) entry which is preliminary data.</text>
</comment>
<proteinExistence type="predicted"/>
<accession>A0ABU5KB29</accession>
<organism evidence="6 7">
    <name type="scientific">Nocardioides renjunii</name>
    <dbReference type="NCBI Taxonomy" id="3095075"/>
    <lineage>
        <taxon>Bacteria</taxon>
        <taxon>Bacillati</taxon>
        <taxon>Actinomycetota</taxon>
        <taxon>Actinomycetes</taxon>
        <taxon>Propionibacteriales</taxon>
        <taxon>Nocardioidaceae</taxon>
        <taxon>Nocardioides</taxon>
    </lineage>
</organism>
<evidence type="ECO:0000256" key="1">
    <source>
        <dbReference type="ARBA" id="ARBA00023015"/>
    </source>
</evidence>
<dbReference type="PROSITE" id="PS00622">
    <property type="entry name" value="HTH_LUXR_1"/>
    <property type="match status" value="1"/>
</dbReference>
<reference evidence="6 7" key="1">
    <citation type="submission" date="2023-11" db="EMBL/GenBank/DDBJ databases">
        <title>Novel species in genus Nocardioides.</title>
        <authorList>
            <person name="Zhou H."/>
        </authorList>
    </citation>
    <scope>NUCLEOTIDE SEQUENCE [LARGE SCALE GENOMIC DNA]</scope>
    <source>
        <strain evidence="6 7">S-58</strain>
    </source>
</reference>
<dbReference type="PRINTS" id="PR00038">
    <property type="entry name" value="HTHLUXR"/>
</dbReference>
<keyword evidence="2" id="KW-0238">DNA-binding</keyword>
<name>A0ABU5KB29_9ACTN</name>
<protein>
    <submittedName>
        <fullName evidence="6">LuxR C-terminal-related transcriptional regulator</fullName>
    </submittedName>
</protein>
<evidence type="ECO:0000256" key="2">
    <source>
        <dbReference type="ARBA" id="ARBA00023125"/>
    </source>
</evidence>
<keyword evidence="3" id="KW-0804">Transcription</keyword>
<dbReference type="PANTHER" id="PTHR44688:SF16">
    <property type="entry name" value="DNA-BINDING TRANSCRIPTIONAL ACTIVATOR DEVR_DOSR"/>
    <property type="match status" value="1"/>
</dbReference>
<dbReference type="InterPro" id="IPR027417">
    <property type="entry name" value="P-loop_NTPase"/>
</dbReference>
<dbReference type="RefSeq" id="WP_322424194.1">
    <property type="nucleotide sequence ID" value="NZ_JAXQPW010000002.1"/>
</dbReference>
<keyword evidence="1" id="KW-0805">Transcription regulation</keyword>
<feature type="compositionally biased region" description="Low complexity" evidence="4">
    <location>
        <begin position="13"/>
        <end position="22"/>
    </location>
</feature>
<evidence type="ECO:0000256" key="3">
    <source>
        <dbReference type="ARBA" id="ARBA00023163"/>
    </source>
</evidence>
<feature type="compositionally biased region" description="Pro residues" evidence="4">
    <location>
        <begin position="1"/>
        <end position="12"/>
    </location>
</feature>
<evidence type="ECO:0000313" key="7">
    <source>
        <dbReference type="Proteomes" id="UP001291999"/>
    </source>
</evidence>
<dbReference type="InterPro" id="IPR059106">
    <property type="entry name" value="WHD_MalT"/>
</dbReference>
<keyword evidence="7" id="KW-1185">Reference proteome</keyword>
<dbReference type="SUPFAM" id="SSF52540">
    <property type="entry name" value="P-loop containing nucleoside triphosphate hydrolases"/>
    <property type="match status" value="1"/>
</dbReference>
<evidence type="ECO:0000313" key="6">
    <source>
        <dbReference type="EMBL" id="MDZ5662048.1"/>
    </source>
</evidence>
<dbReference type="EMBL" id="JAXQPW010000002">
    <property type="protein sequence ID" value="MDZ5662048.1"/>
    <property type="molecule type" value="Genomic_DNA"/>
</dbReference>
<dbReference type="InterPro" id="IPR036388">
    <property type="entry name" value="WH-like_DNA-bd_sf"/>
</dbReference>
<feature type="domain" description="HTH luxR-type" evidence="5">
    <location>
        <begin position="822"/>
        <end position="889"/>
    </location>
</feature>
<dbReference type="PANTHER" id="PTHR44688">
    <property type="entry name" value="DNA-BINDING TRANSCRIPTIONAL ACTIVATOR DEVR_DOSR"/>
    <property type="match status" value="1"/>
</dbReference>
<dbReference type="PROSITE" id="PS50043">
    <property type="entry name" value="HTH_LUXR_2"/>
    <property type="match status" value="1"/>
</dbReference>
<gene>
    <name evidence="6" type="ORF">SFC79_09770</name>
</gene>
<dbReference type="SMART" id="SM00421">
    <property type="entry name" value="HTH_LUXR"/>
    <property type="match status" value="1"/>
</dbReference>
<dbReference type="Pfam" id="PF00196">
    <property type="entry name" value="GerE"/>
    <property type="match status" value="1"/>
</dbReference>
<evidence type="ECO:0000256" key="4">
    <source>
        <dbReference type="SAM" id="MobiDB-lite"/>
    </source>
</evidence>
<dbReference type="CDD" id="cd06170">
    <property type="entry name" value="LuxR_C_like"/>
    <property type="match status" value="1"/>
</dbReference>